<dbReference type="Pfam" id="PF02881">
    <property type="entry name" value="SRP54_N"/>
    <property type="match status" value="1"/>
</dbReference>
<dbReference type="RefSeq" id="WP_176227364.1">
    <property type="nucleotide sequence ID" value="NZ_BLRV01000391.1"/>
</dbReference>
<keyword evidence="2" id="KW-0675">Receptor</keyword>
<proteinExistence type="predicted"/>
<feature type="non-terminal residue" evidence="2">
    <location>
        <position position="68"/>
    </location>
</feature>
<protein>
    <submittedName>
        <fullName evidence="2">Fused signal recognition particle receptor</fullName>
    </submittedName>
</protein>
<evidence type="ECO:0000259" key="1">
    <source>
        <dbReference type="Pfam" id="PF02881"/>
    </source>
</evidence>
<organism evidence="2 3">
    <name type="scientific">Candidatus Hakubella thermalkaliphila</name>
    <dbReference type="NCBI Taxonomy" id="2754717"/>
    <lineage>
        <taxon>Bacteria</taxon>
        <taxon>Bacillati</taxon>
        <taxon>Actinomycetota</taxon>
        <taxon>Actinomycetota incertae sedis</taxon>
        <taxon>Candidatus Hakubellales</taxon>
        <taxon>Candidatus Hakubellaceae</taxon>
        <taxon>Candidatus Hakubella</taxon>
    </lineage>
</organism>
<dbReference type="EMBL" id="BLRV01000391">
    <property type="protein sequence ID" value="GFP22393.1"/>
    <property type="molecule type" value="Genomic_DNA"/>
</dbReference>
<dbReference type="GO" id="GO:0006614">
    <property type="term" value="P:SRP-dependent cotranslational protein targeting to membrane"/>
    <property type="evidence" value="ECO:0007669"/>
    <property type="project" value="InterPro"/>
</dbReference>
<reference evidence="2 3" key="1">
    <citation type="journal article" date="2020" name="Front. Microbiol.">
        <title>Single-cell genomics of novel Actinobacteria with the Wood-Ljungdahl pathway discovered in a serpentinizing system.</title>
        <authorList>
            <person name="Merino N."/>
            <person name="Kawai M."/>
            <person name="Boyd E.S."/>
            <person name="Colman D.R."/>
            <person name="McGlynn S.E."/>
            <person name="Nealson K.H."/>
            <person name="Kurokawa K."/>
            <person name="Hongoh Y."/>
        </authorList>
    </citation>
    <scope>NUCLEOTIDE SEQUENCE [LARGE SCALE GENOMIC DNA]</scope>
    <source>
        <strain evidence="2 3">S06</strain>
    </source>
</reference>
<evidence type="ECO:0000313" key="3">
    <source>
        <dbReference type="Proteomes" id="UP000580051"/>
    </source>
</evidence>
<dbReference type="InterPro" id="IPR013822">
    <property type="entry name" value="Signal_recog_particl_SRP54_hlx"/>
</dbReference>
<sequence>MTEKILLDRLKQALTRSRRNLSETLNIIISRFKSVDESIWEEIEEGLILADIGVATTLYLIESAKQKV</sequence>
<dbReference type="GO" id="GO:0005525">
    <property type="term" value="F:GTP binding"/>
    <property type="evidence" value="ECO:0007669"/>
    <property type="project" value="InterPro"/>
</dbReference>
<name>A0A6V8NQQ0_9ACTN</name>
<dbReference type="InterPro" id="IPR036225">
    <property type="entry name" value="SRP/SRP_N"/>
</dbReference>
<dbReference type="Gene3D" id="1.20.120.140">
    <property type="entry name" value="Signal recognition particle SRP54, nucleotide-binding domain"/>
    <property type="match status" value="1"/>
</dbReference>
<gene>
    <name evidence="2" type="ORF">HKBW3S06_01621</name>
</gene>
<comment type="caution">
    <text evidence="2">The sequence shown here is derived from an EMBL/GenBank/DDBJ whole genome shotgun (WGS) entry which is preliminary data.</text>
</comment>
<dbReference type="AlphaFoldDB" id="A0A6V8NQQ0"/>
<dbReference type="Proteomes" id="UP000580051">
    <property type="component" value="Unassembled WGS sequence"/>
</dbReference>
<dbReference type="InterPro" id="IPR042101">
    <property type="entry name" value="SRP54_N_sf"/>
</dbReference>
<feature type="domain" description="Signal recognition particle SRP54 helical bundle" evidence="1">
    <location>
        <begin position="21"/>
        <end position="67"/>
    </location>
</feature>
<dbReference type="SUPFAM" id="SSF47364">
    <property type="entry name" value="Domain of the SRP/SRP receptor G-proteins"/>
    <property type="match status" value="1"/>
</dbReference>
<accession>A0A6V8NQQ0</accession>
<evidence type="ECO:0000313" key="2">
    <source>
        <dbReference type="EMBL" id="GFP22393.1"/>
    </source>
</evidence>